<evidence type="ECO:0000313" key="3">
    <source>
        <dbReference type="Proteomes" id="UP001630127"/>
    </source>
</evidence>
<reference evidence="2 3" key="1">
    <citation type="submission" date="2024-11" db="EMBL/GenBank/DDBJ databases">
        <title>A near-complete genome assembly of Cinchona calisaya.</title>
        <authorList>
            <person name="Lian D.C."/>
            <person name="Zhao X.W."/>
            <person name="Wei L."/>
        </authorList>
    </citation>
    <scope>NUCLEOTIDE SEQUENCE [LARGE SCALE GENOMIC DNA]</scope>
    <source>
        <tissue evidence="2">Nenye</tissue>
    </source>
</reference>
<keyword evidence="3" id="KW-1185">Reference proteome</keyword>
<dbReference type="AlphaFoldDB" id="A0ABD3A813"/>
<proteinExistence type="predicted"/>
<dbReference type="Proteomes" id="UP001630127">
    <property type="component" value="Unassembled WGS sequence"/>
</dbReference>
<accession>A0ABD3A813</accession>
<evidence type="ECO:0000256" key="1">
    <source>
        <dbReference type="SAM" id="MobiDB-lite"/>
    </source>
</evidence>
<feature type="region of interest" description="Disordered" evidence="1">
    <location>
        <begin position="137"/>
        <end position="167"/>
    </location>
</feature>
<comment type="caution">
    <text evidence="2">The sequence shown here is derived from an EMBL/GenBank/DDBJ whole genome shotgun (WGS) entry which is preliminary data.</text>
</comment>
<evidence type="ECO:0000313" key="2">
    <source>
        <dbReference type="EMBL" id="KAL3527879.1"/>
    </source>
</evidence>
<sequence length="167" mass="19267">MTPKDSRELLTTMAFNNHQYTPYGIVQRKGEGMHEVDPLNTILAQHQALQAQLFTFAKSLSNLNVNAVNAMSNHNLRACESYGRNRMGGQCYMDKPSNYERVHYVNQSPEPRPQNNPYSNTYNPGWCNHQNFSWSGNQCQQQQSHHSQAQIPHPRPPFNPNHLYQNQ</sequence>
<feature type="compositionally biased region" description="Low complexity" evidence="1">
    <location>
        <begin position="138"/>
        <end position="150"/>
    </location>
</feature>
<gene>
    <name evidence="2" type="ORF">ACH5RR_012535</name>
</gene>
<name>A0ABD3A813_9GENT</name>
<dbReference type="EMBL" id="JBJUIK010000005">
    <property type="protein sequence ID" value="KAL3527879.1"/>
    <property type="molecule type" value="Genomic_DNA"/>
</dbReference>
<organism evidence="2 3">
    <name type="scientific">Cinchona calisaya</name>
    <dbReference type="NCBI Taxonomy" id="153742"/>
    <lineage>
        <taxon>Eukaryota</taxon>
        <taxon>Viridiplantae</taxon>
        <taxon>Streptophyta</taxon>
        <taxon>Embryophyta</taxon>
        <taxon>Tracheophyta</taxon>
        <taxon>Spermatophyta</taxon>
        <taxon>Magnoliopsida</taxon>
        <taxon>eudicotyledons</taxon>
        <taxon>Gunneridae</taxon>
        <taxon>Pentapetalae</taxon>
        <taxon>asterids</taxon>
        <taxon>lamiids</taxon>
        <taxon>Gentianales</taxon>
        <taxon>Rubiaceae</taxon>
        <taxon>Cinchonoideae</taxon>
        <taxon>Cinchoneae</taxon>
        <taxon>Cinchona</taxon>
    </lineage>
</organism>
<protein>
    <submittedName>
        <fullName evidence="2">Uncharacterized protein</fullName>
    </submittedName>
</protein>